<sequence length="120" mass="13828">MDLKVACLLQDVIKRLFISFLTLKSIVDCQKLLRLIVPMLRFLQHCPIFFPEFLHLHWAFLSCFFLIDTDLLLDFLRRHHPPKPLKQHCSKGIGVVVGALSCNFQTLGESGPSRKILIDL</sequence>
<dbReference type="EMBL" id="JAYMYQ010000001">
    <property type="protein sequence ID" value="KAK7360085.1"/>
    <property type="molecule type" value="Genomic_DNA"/>
</dbReference>
<name>A0AAN9MSA6_CANGL</name>
<dbReference type="AlphaFoldDB" id="A0AAN9MSA6"/>
<evidence type="ECO:0000313" key="2">
    <source>
        <dbReference type="Proteomes" id="UP001367508"/>
    </source>
</evidence>
<proteinExistence type="predicted"/>
<reference evidence="1 2" key="1">
    <citation type="submission" date="2024-01" db="EMBL/GenBank/DDBJ databases">
        <title>The genomes of 5 underutilized Papilionoideae crops provide insights into root nodulation and disease resistanc.</title>
        <authorList>
            <person name="Jiang F."/>
        </authorList>
    </citation>
    <scope>NUCLEOTIDE SEQUENCE [LARGE SCALE GENOMIC DNA]</scope>
    <source>
        <strain evidence="1">LVBAO_FW01</strain>
        <tissue evidence="1">Leaves</tissue>
    </source>
</reference>
<protein>
    <submittedName>
        <fullName evidence="1">Uncharacterized protein</fullName>
    </submittedName>
</protein>
<organism evidence="1 2">
    <name type="scientific">Canavalia gladiata</name>
    <name type="common">Sword bean</name>
    <name type="synonym">Dolichos gladiatus</name>
    <dbReference type="NCBI Taxonomy" id="3824"/>
    <lineage>
        <taxon>Eukaryota</taxon>
        <taxon>Viridiplantae</taxon>
        <taxon>Streptophyta</taxon>
        <taxon>Embryophyta</taxon>
        <taxon>Tracheophyta</taxon>
        <taxon>Spermatophyta</taxon>
        <taxon>Magnoliopsida</taxon>
        <taxon>eudicotyledons</taxon>
        <taxon>Gunneridae</taxon>
        <taxon>Pentapetalae</taxon>
        <taxon>rosids</taxon>
        <taxon>fabids</taxon>
        <taxon>Fabales</taxon>
        <taxon>Fabaceae</taxon>
        <taxon>Papilionoideae</taxon>
        <taxon>50 kb inversion clade</taxon>
        <taxon>NPAAA clade</taxon>
        <taxon>indigoferoid/millettioid clade</taxon>
        <taxon>Phaseoleae</taxon>
        <taxon>Canavalia</taxon>
    </lineage>
</organism>
<comment type="caution">
    <text evidence="1">The sequence shown here is derived from an EMBL/GenBank/DDBJ whole genome shotgun (WGS) entry which is preliminary data.</text>
</comment>
<accession>A0AAN9MSA6</accession>
<keyword evidence="2" id="KW-1185">Reference proteome</keyword>
<gene>
    <name evidence="1" type="ORF">VNO77_02060</name>
</gene>
<dbReference type="Proteomes" id="UP001367508">
    <property type="component" value="Unassembled WGS sequence"/>
</dbReference>
<evidence type="ECO:0000313" key="1">
    <source>
        <dbReference type="EMBL" id="KAK7360085.1"/>
    </source>
</evidence>